<dbReference type="InterPro" id="IPR022641">
    <property type="entry name" value="CheR_N"/>
</dbReference>
<dbReference type="SMART" id="SM00138">
    <property type="entry name" value="MeTrc"/>
    <property type="match status" value="1"/>
</dbReference>
<gene>
    <name evidence="7" type="ORF">ACFSUN_18110</name>
</gene>
<dbReference type="InterPro" id="IPR050903">
    <property type="entry name" value="Bact_Chemotaxis_MeTrfase"/>
</dbReference>
<evidence type="ECO:0000256" key="3">
    <source>
        <dbReference type="ARBA" id="ARBA00022603"/>
    </source>
</evidence>
<dbReference type="GO" id="GO:0008168">
    <property type="term" value="F:methyltransferase activity"/>
    <property type="evidence" value="ECO:0007669"/>
    <property type="project" value="UniProtKB-KW"/>
</dbReference>
<dbReference type="InterPro" id="IPR029063">
    <property type="entry name" value="SAM-dependent_MTases_sf"/>
</dbReference>
<organism evidence="7 8">
    <name type="scientific">Oceanobacillus kapialis</name>
    <dbReference type="NCBI Taxonomy" id="481353"/>
    <lineage>
        <taxon>Bacteria</taxon>
        <taxon>Bacillati</taxon>
        <taxon>Bacillota</taxon>
        <taxon>Bacilli</taxon>
        <taxon>Bacillales</taxon>
        <taxon>Bacillaceae</taxon>
        <taxon>Oceanobacillus</taxon>
    </lineage>
</organism>
<dbReference type="EC" id="2.1.1.80" evidence="2"/>
<feature type="domain" description="CheR-type methyltransferase" evidence="6">
    <location>
        <begin position="1"/>
        <end position="257"/>
    </location>
</feature>
<dbReference type="InterPro" id="IPR022642">
    <property type="entry name" value="CheR_C"/>
</dbReference>
<dbReference type="Pfam" id="PF03705">
    <property type="entry name" value="CheR_N"/>
    <property type="match status" value="1"/>
</dbReference>
<comment type="caution">
    <text evidence="7">The sequence shown here is derived from an EMBL/GenBank/DDBJ whole genome shotgun (WGS) entry which is preliminary data.</text>
</comment>
<keyword evidence="8" id="KW-1185">Reference proteome</keyword>
<evidence type="ECO:0000256" key="2">
    <source>
        <dbReference type="ARBA" id="ARBA00012534"/>
    </source>
</evidence>
<evidence type="ECO:0000259" key="6">
    <source>
        <dbReference type="PROSITE" id="PS50123"/>
    </source>
</evidence>
<accession>A0ABW5Q5A8</accession>
<keyword evidence="3 7" id="KW-0489">Methyltransferase</keyword>
<proteinExistence type="predicted"/>
<dbReference type="PRINTS" id="PR00996">
    <property type="entry name" value="CHERMTFRASE"/>
</dbReference>
<reference evidence="8" key="1">
    <citation type="journal article" date="2019" name="Int. J. Syst. Evol. Microbiol.">
        <title>The Global Catalogue of Microorganisms (GCM) 10K type strain sequencing project: providing services to taxonomists for standard genome sequencing and annotation.</title>
        <authorList>
            <consortium name="The Broad Institute Genomics Platform"/>
            <consortium name="The Broad Institute Genome Sequencing Center for Infectious Disease"/>
            <person name="Wu L."/>
            <person name="Ma J."/>
        </authorList>
    </citation>
    <scope>NUCLEOTIDE SEQUENCE [LARGE SCALE GENOMIC DNA]</scope>
    <source>
        <strain evidence="8">TISTR 1858</strain>
    </source>
</reference>
<evidence type="ECO:0000256" key="4">
    <source>
        <dbReference type="ARBA" id="ARBA00022679"/>
    </source>
</evidence>
<comment type="catalytic activity">
    <reaction evidence="1">
        <text>L-glutamyl-[protein] + S-adenosyl-L-methionine = [protein]-L-glutamate 5-O-methyl ester + S-adenosyl-L-homocysteine</text>
        <dbReference type="Rhea" id="RHEA:24452"/>
        <dbReference type="Rhea" id="RHEA-COMP:10208"/>
        <dbReference type="Rhea" id="RHEA-COMP:10311"/>
        <dbReference type="ChEBI" id="CHEBI:29973"/>
        <dbReference type="ChEBI" id="CHEBI:57856"/>
        <dbReference type="ChEBI" id="CHEBI:59789"/>
        <dbReference type="ChEBI" id="CHEBI:82795"/>
        <dbReference type="EC" id="2.1.1.80"/>
    </reaction>
</comment>
<evidence type="ECO:0000313" key="7">
    <source>
        <dbReference type="EMBL" id="MFD2630686.1"/>
    </source>
</evidence>
<dbReference type="Gene3D" id="3.40.50.150">
    <property type="entry name" value="Vaccinia Virus protein VP39"/>
    <property type="match status" value="1"/>
</dbReference>
<name>A0ABW5Q5A8_9BACI</name>
<dbReference type="GO" id="GO:0032259">
    <property type="term" value="P:methylation"/>
    <property type="evidence" value="ECO:0007669"/>
    <property type="project" value="UniProtKB-KW"/>
</dbReference>
<dbReference type="PROSITE" id="PS50123">
    <property type="entry name" value="CHER"/>
    <property type="match status" value="1"/>
</dbReference>
<dbReference type="PANTHER" id="PTHR24422">
    <property type="entry name" value="CHEMOTAXIS PROTEIN METHYLTRANSFERASE"/>
    <property type="match status" value="1"/>
</dbReference>
<evidence type="ECO:0000313" key="8">
    <source>
        <dbReference type="Proteomes" id="UP001597451"/>
    </source>
</evidence>
<dbReference type="InterPro" id="IPR036804">
    <property type="entry name" value="CheR_N_sf"/>
</dbReference>
<dbReference type="Proteomes" id="UP001597451">
    <property type="component" value="Unassembled WGS sequence"/>
</dbReference>
<dbReference type="InterPro" id="IPR000780">
    <property type="entry name" value="CheR_MeTrfase"/>
</dbReference>
<dbReference type="RefSeq" id="WP_379564178.1">
    <property type="nucleotide sequence ID" value="NZ_JBHUMX010000045.1"/>
</dbReference>
<dbReference type="Gene3D" id="1.10.155.10">
    <property type="entry name" value="Chemotaxis receptor methyltransferase CheR, N-terminal domain"/>
    <property type="match status" value="1"/>
</dbReference>
<evidence type="ECO:0000256" key="5">
    <source>
        <dbReference type="ARBA" id="ARBA00022691"/>
    </source>
</evidence>
<protein>
    <recommendedName>
        <fullName evidence="2">protein-glutamate O-methyltransferase</fullName>
        <ecNumber evidence="2">2.1.1.80</ecNumber>
    </recommendedName>
</protein>
<dbReference type="SUPFAM" id="SSF47757">
    <property type="entry name" value="Chemotaxis receptor methyltransferase CheR, N-terminal domain"/>
    <property type="match status" value="1"/>
</dbReference>
<dbReference type="EMBL" id="JBHUMX010000045">
    <property type="protein sequence ID" value="MFD2630686.1"/>
    <property type="molecule type" value="Genomic_DNA"/>
</dbReference>
<dbReference type="Pfam" id="PF01739">
    <property type="entry name" value="CheR"/>
    <property type="match status" value="1"/>
</dbReference>
<keyword evidence="4" id="KW-0808">Transferase</keyword>
<evidence type="ECO:0000256" key="1">
    <source>
        <dbReference type="ARBA" id="ARBA00001541"/>
    </source>
</evidence>
<keyword evidence="5" id="KW-0949">S-adenosyl-L-methionine</keyword>
<sequence length="257" mass="29888">MMDEYIGFTKNIKTKLGIDLNLYKEAQMKRRLTSLRNKRGFTTFKTYFDAMNKEEVLLNEFVDRITINVSEFYRNPKRWFVLEREIVPLLLQNTNKLSIWSAACSTGEEPYSLAILLNEYFPKIDFQIIATDIDQNALEKAKQGVYSEQSLKELPTHLKTKYFTENHGLYAINSSLKDKIVFKKHNLLADSYPKNMDLIVCRNVLIYFTDPAKEIIYQNFSTALKSGGVLFVGSTEQIFSPGSYHLSLKDTFFYEKV</sequence>
<dbReference type="SUPFAM" id="SSF53335">
    <property type="entry name" value="S-adenosyl-L-methionine-dependent methyltransferases"/>
    <property type="match status" value="1"/>
</dbReference>
<dbReference type="PANTHER" id="PTHR24422:SF19">
    <property type="entry name" value="CHEMOTAXIS PROTEIN METHYLTRANSFERASE"/>
    <property type="match status" value="1"/>
</dbReference>